<dbReference type="Gene3D" id="3.90.226.30">
    <property type="match status" value="1"/>
</dbReference>
<feature type="compositionally biased region" description="Low complexity" evidence="1">
    <location>
        <begin position="507"/>
        <end position="523"/>
    </location>
</feature>
<dbReference type="AlphaFoldDB" id="A0A7S3V7Q6"/>
<dbReference type="InterPro" id="IPR048068">
    <property type="entry name" value="LarA-like"/>
</dbReference>
<sequence length="533" mass="58961">MSQMPKPLFCSIGGEDAALSDDEIKSNLFSFLDSLGPREDVLLLPPDYTRFHSQAGKLSRFICEYYNFVSPIDKMEEEGTCTSDEPETKKQKMEAVSNDSSTGDNMKESTTASSAHSPAITILPALGTHAPMTEDQIETMFGKNLVQKEPSPFLVHDWRNDVETIGHAPASMVESATNGMVKDKQWPAQLNKVVWSKRNHDPEQQPHKSVVLSIGQVVPHEVLGMANYNKNLFVGVGGVEAINLSHFIGAVHGMENMMGRSSNPLRSILNYASEHFLQRELDLWYILTVMGTDEETGKVEMKGFYIGNDIQCYNLACDLSLKVNFTMLPRQPKKIIVHLDKDEFHSTWLGNKAIYRTRMAIADEGELIVLAPGVSQFGEDEKIDALIREYGYVGTPATLKSMKESNTLQENLSAVAHLIHGSSEGRFQIKYCPGKLSKEEIEKVGFNYGDLDATMKEYNVQSLKDGWNTISVGGVEEEIYFISNPALGLWAVQKRFDKSNHDDADGSADSVNVSSNQSASSDSGGIGGWKKAP</sequence>
<feature type="compositionally biased region" description="Gly residues" evidence="1">
    <location>
        <begin position="524"/>
        <end position="533"/>
    </location>
</feature>
<feature type="region of interest" description="Disordered" evidence="1">
    <location>
        <begin position="76"/>
        <end position="118"/>
    </location>
</feature>
<organism evidence="2">
    <name type="scientific">Chaetoceros debilis</name>
    <dbReference type="NCBI Taxonomy" id="122233"/>
    <lineage>
        <taxon>Eukaryota</taxon>
        <taxon>Sar</taxon>
        <taxon>Stramenopiles</taxon>
        <taxon>Ochrophyta</taxon>
        <taxon>Bacillariophyta</taxon>
        <taxon>Coscinodiscophyceae</taxon>
        <taxon>Chaetocerotophycidae</taxon>
        <taxon>Chaetocerotales</taxon>
        <taxon>Chaetocerotaceae</taxon>
        <taxon>Chaetoceros</taxon>
    </lineage>
</organism>
<evidence type="ECO:0000256" key="1">
    <source>
        <dbReference type="SAM" id="MobiDB-lite"/>
    </source>
</evidence>
<dbReference type="PANTHER" id="PTHR33171:SF17">
    <property type="entry name" value="LARA-LIKE N-TERMINAL DOMAIN-CONTAINING PROTEIN"/>
    <property type="match status" value="1"/>
</dbReference>
<gene>
    <name evidence="2" type="ORF">CDEB00056_LOCUS7725</name>
</gene>
<dbReference type="InterPro" id="IPR043166">
    <property type="entry name" value="LarA-like_C"/>
</dbReference>
<evidence type="ECO:0008006" key="3">
    <source>
        <dbReference type="Google" id="ProtNLM"/>
    </source>
</evidence>
<feature type="region of interest" description="Disordered" evidence="1">
    <location>
        <begin position="499"/>
        <end position="533"/>
    </location>
</feature>
<protein>
    <recommendedName>
        <fullName evidence="3">LarA-like N-terminal domain-containing protein</fullName>
    </recommendedName>
</protein>
<evidence type="ECO:0000313" key="2">
    <source>
        <dbReference type="EMBL" id="CAE0462884.1"/>
    </source>
</evidence>
<reference evidence="2" key="1">
    <citation type="submission" date="2021-01" db="EMBL/GenBank/DDBJ databases">
        <authorList>
            <person name="Corre E."/>
            <person name="Pelletier E."/>
            <person name="Niang G."/>
            <person name="Scheremetjew M."/>
            <person name="Finn R."/>
            <person name="Kale V."/>
            <person name="Holt S."/>
            <person name="Cochrane G."/>
            <person name="Meng A."/>
            <person name="Brown T."/>
            <person name="Cohen L."/>
        </authorList>
    </citation>
    <scope>NUCLEOTIDE SEQUENCE</scope>
    <source>
        <strain evidence="2">MM31A-1</strain>
    </source>
</reference>
<feature type="compositionally biased region" description="Polar residues" evidence="1">
    <location>
        <begin position="97"/>
        <end position="116"/>
    </location>
</feature>
<proteinExistence type="predicted"/>
<dbReference type="EMBL" id="HBIO01009988">
    <property type="protein sequence ID" value="CAE0462884.1"/>
    <property type="molecule type" value="Transcribed_RNA"/>
</dbReference>
<accession>A0A7S3V7Q6</accession>
<dbReference type="Gene3D" id="3.40.50.11440">
    <property type="match status" value="2"/>
</dbReference>
<dbReference type="PANTHER" id="PTHR33171">
    <property type="entry name" value="LAR_N DOMAIN-CONTAINING PROTEIN"/>
    <property type="match status" value="1"/>
</dbReference>
<name>A0A7S3V7Q6_9STRA</name>